<dbReference type="EMBL" id="MFBF01000056">
    <property type="protein sequence ID" value="OGD90051.1"/>
    <property type="molecule type" value="Genomic_DNA"/>
</dbReference>
<keyword evidence="1" id="KW-0812">Transmembrane</keyword>
<dbReference type="InterPro" id="IPR006976">
    <property type="entry name" value="VanZ-like"/>
</dbReference>
<feature type="transmembrane region" description="Helical" evidence="1">
    <location>
        <begin position="94"/>
        <end position="114"/>
    </location>
</feature>
<gene>
    <name evidence="3" type="ORF">A3D07_02560</name>
</gene>
<dbReference type="AlphaFoldDB" id="A0A1F5GDV5"/>
<sequence length="126" mass="14479">MKRNSQNSILGRWLPVFLWAAVIFALSSIQQITVAEFFIWDFAAKKVAHLTEYAVLYALFLRATEKNWVFSFVLTMIYAATDEIHQSFVPGRNAAVYDLAFDFSGAAISAYVIWKLEQIHPKKQKK</sequence>
<dbReference type="STRING" id="1797716.A3D07_02560"/>
<accession>A0A1F5GDV5</accession>
<keyword evidence="1" id="KW-1133">Transmembrane helix</keyword>
<keyword evidence="1" id="KW-0472">Membrane</keyword>
<proteinExistence type="predicted"/>
<dbReference type="Proteomes" id="UP000177124">
    <property type="component" value="Unassembled WGS sequence"/>
</dbReference>
<feature type="transmembrane region" description="Helical" evidence="1">
    <location>
        <begin position="12"/>
        <end position="32"/>
    </location>
</feature>
<name>A0A1F5GDV5_9BACT</name>
<evidence type="ECO:0000313" key="3">
    <source>
        <dbReference type="EMBL" id="OGD90051.1"/>
    </source>
</evidence>
<comment type="caution">
    <text evidence="3">The sequence shown here is derived from an EMBL/GenBank/DDBJ whole genome shotgun (WGS) entry which is preliminary data.</text>
</comment>
<reference evidence="3 4" key="1">
    <citation type="journal article" date="2016" name="Nat. Commun.">
        <title>Thousands of microbial genomes shed light on interconnected biogeochemical processes in an aquifer system.</title>
        <authorList>
            <person name="Anantharaman K."/>
            <person name="Brown C.T."/>
            <person name="Hug L.A."/>
            <person name="Sharon I."/>
            <person name="Castelle C.J."/>
            <person name="Probst A.J."/>
            <person name="Thomas B.C."/>
            <person name="Singh A."/>
            <person name="Wilkins M.J."/>
            <person name="Karaoz U."/>
            <person name="Brodie E.L."/>
            <person name="Williams K.H."/>
            <person name="Hubbard S.S."/>
            <person name="Banfield J.F."/>
        </authorList>
    </citation>
    <scope>NUCLEOTIDE SEQUENCE [LARGE SCALE GENOMIC DNA]</scope>
</reference>
<organism evidence="3 4">
    <name type="scientific">Candidatus Curtissbacteria bacterium RIFCSPHIGHO2_02_FULL_42_15</name>
    <dbReference type="NCBI Taxonomy" id="1797716"/>
    <lineage>
        <taxon>Bacteria</taxon>
        <taxon>Candidatus Curtissiibacteriota</taxon>
    </lineage>
</organism>
<evidence type="ECO:0000259" key="2">
    <source>
        <dbReference type="Pfam" id="PF04892"/>
    </source>
</evidence>
<evidence type="ECO:0000313" key="4">
    <source>
        <dbReference type="Proteomes" id="UP000177124"/>
    </source>
</evidence>
<feature type="domain" description="VanZ-like" evidence="2">
    <location>
        <begin position="29"/>
        <end position="114"/>
    </location>
</feature>
<dbReference type="NCBIfam" id="NF037970">
    <property type="entry name" value="vanZ_1"/>
    <property type="match status" value="1"/>
</dbReference>
<protein>
    <recommendedName>
        <fullName evidence="2">VanZ-like domain-containing protein</fullName>
    </recommendedName>
</protein>
<evidence type="ECO:0000256" key="1">
    <source>
        <dbReference type="SAM" id="Phobius"/>
    </source>
</evidence>
<dbReference type="Pfam" id="PF04892">
    <property type="entry name" value="VanZ"/>
    <property type="match status" value="1"/>
</dbReference>